<evidence type="ECO:0000256" key="1">
    <source>
        <dbReference type="SAM" id="MobiDB-lite"/>
    </source>
</evidence>
<keyword evidence="2" id="KW-1133">Transmembrane helix</keyword>
<name>A0A1H4SDA4_RHOJO</name>
<dbReference type="Proteomes" id="UP000183407">
    <property type="component" value="Unassembled WGS sequence"/>
</dbReference>
<evidence type="ECO:0008006" key="5">
    <source>
        <dbReference type="Google" id="ProtNLM"/>
    </source>
</evidence>
<dbReference type="InterPro" id="IPR043504">
    <property type="entry name" value="Peptidase_S1_PA_chymotrypsin"/>
</dbReference>
<dbReference type="InterPro" id="IPR018114">
    <property type="entry name" value="TRYPSIN_HIS"/>
</dbReference>
<keyword evidence="2" id="KW-0812">Transmembrane</keyword>
<dbReference type="EMBL" id="FNTL01000004">
    <property type="protein sequence ID" value="SEC42038.1"/>
    <property type="molecule type" value="Genomic_DNA"/>
</dbReference>
<dbReference type="Gene3D" id="2.40.10.10">
    <property type="entry name" value="Trypsin-like serine proteases"/>
    <property type="match status" value="2"/>
</dbReference>
<dbReference type="GO" id="GO:0004252">
    <property type="term" value="F:serine-type endopeptidase activity"/>
    <property type="evidence" value="ECO:0007669"/>
    <property type="project" value="InterPro"/>
</dbReference>
<sequence length="318" mass="32987">MVLIVAHPTTDPCGLPPTAPFIPNNACALTSLLTAVPEANGDRQTGSCYFRPPKSAVKKSSSRAQFGHQQERPTDSPSTPRIKKELKLRTVYGLLACLAVTLGVYLVNVPAASATGVVSNGIAWTDDLNPVPHPPGIIEFCTMGVVGTDFLGNKIGISAAHCVDDAPDGAPVYRYAPTGPREHIGNIVYRSPGGGTGVDWVVIRLNADAVLTSNGPSARVDGIGAPNPVGPHCKDGAGTGVHCGAITSQNTTRFYSNAQSGGGDSGGPVLQNNTEIVGMVRGFDTALFAFEYIKFAAVLDGINAQPNPVGRGFVVTNN</sequence>
<feature type="region of interest" description="Disordered" evidence="1">
    <location>
        <begin position="42"/>
        <end position="80"/>
    </location>
</feature>
<dbReference type="PROSITE" id="PS00134">
    <property type="entry name" value="TRYPSIN_HIS"/>
    <property type="match status" value="1"/>
</dbReference>
<protein>
    <recommendedName>
        <fullName evidence="5">Peptidase S1 domain-containing protein</fullName>
    </recommendedName>
</protein>
<keyword evidence="2" id="KW-0472">Membrane</keyword>
<dbReference type="InterPro" id="IPR009003">
    <property type="entry name" value="Peptidase_S1_PA"/>
</dbReference>
<accession>A0A1H4SDA4</accession>
<gene>
    <name evidence="3" type="ORF">SAMN04490220_1596</name>
</gene>
<evidence type="ECO:0000313" key="4">
    <source>
        <dbReference type="Proteomes" id="UP000183407"/>
    </source>
</evidence>
<organism evidence="3 4">
    <name type="scientific">Rhodococcus jostii</name>
    <dbReference type="NCBI Taxonomy" id="132919"/>
    <lineage>
        <taxon>Bacteria</taxon>
        <taxon>Bacillati</taxon>
        <taxon>Actinomycetota</taxon>
        <taxon>Actinomycetes</taxon>
        <taxon>Mycobacteriales</taxon>
        <taxon>Nocardiaceae</taxon>
        <taxon>Rhodococcus</taxon>
    </lineage>
</organism>
<feature type="transmembrane region" description="Helical" evidence="2">
    <location>
        <begin position="90"/>
        <end position="107"/>
    </location>
</feature>
<reference evidence="4" key="1">
    <citation type="submission" date="2016-10" db="EMBL/GenBank/DDBJ databases">
        <authorList>
            <person name="Varghese N."/>
        </authorList>
    </citation>
    <scope>NUCLEOTIDE SEQUENCE [LARGE SCALE GENOMIC DNA]</scope>
    <source>
        <strain evidence="4">DSM 44719</strain>
    </source>
</reference>
<proteinExistence type="predicted"/>
<evidence type="ECO:0000313" key="3">
    <source>
        <dbReference type="EMBL" id="SEC42038.1"/>
    </source>
</evidence>
<dbReference type="AlphaFoldDB" id="A0A1H4SDA4"/>
<evidence type="ECO:0000256" key="2">
    <source>
        <dbReference type="SAM" id="Phobius"/>
    </source>
</evidence>
<dbReference type="GO" id="GO:0006508">
    <property type="term" value="P:proteolysis"/>
    <property type="evidence" value="ECO:0007669"/>
    <property type="project" value="InterPro"/>
</dbReference>
<dbReference type="SUPFAM" id="SSF50494">
    <property type="entry name" value="Trypsin-like serine proteases"/>
    <property type="match status" value="1"/>
</dbReference>